<feature type="transmembrane region" description="Helical" evidence="6">
    <location>
        <begin position="170"/>
        <end position="189"/>
    </location>
</feature>
<keyword evidence="9" id="KW-1185">Reference proteome</keyword>
<keyword evidence="4 6" id="KW-1133">Transmembrane helix</keyword>
<gene>
    <name evidence="8" type="ORF">SAMN06265827_12325</name>
</gene>
<dbReference type="PROSITE" id="PS50850">
    <property type="entry name" value="MFS"/>
    <property type="match status" value="1"/>
</dbReference>
<evidence type="ECO:0000256" key="4">
    <source>
        <dbReference type="ARBA" id="ARBA00022989"/>
    </source>
</evidence>
<dbReference type="InterPro" id="IPR036259">
    <property type="entry name" value="MFS_trans_sf"/>
</dbReference>
<dbReference type="EMBL" id="OBDZ01000023">
    <property type="protein sequence ID" value="SNY38130.1"/>
    <property type="molecule type" value="Genomic_DNA"/>
</dbReference>
<dbReference type="GO" id="GO:0022857">
    <property type="term" value="F:transmembrane transporter activity"/>
    <property type="evidence" value="ECO:0007669"/>
    <property type="project" value="InterPro"/>
</dbReference>
<feature type="transmembrane region" description="Helical" evidence="6">
    <location>
        <begin position="141"/>
        <end position="164"/>
    </location>
</feature>
<reference evidence="9" key="1">
    <citation type="submission" date="2017-09" db="EMBL/GenBank/DDBJ databases">
        <authorList>
            <person name="Varghese N."/>
            <person name="Submissions S."/>
        </authorList>
    </citation>
    <scope>NUCLEOTIDE SEQUENCE [LARGE SCALE GENOMIC DNA]</scope>
    <source>
        <strain evidence="9">MSL47</strain>
    </source>
</reference>
<feature type="transmembrane region" description="Helical" evidence="6">
    <location>
        <begin position="292"/>
        <end position="309"/>
    </location>
</feature>
<dbReference type="GO" id="GO:0005886">
    <property type="term" value="C:plasma membrane"/>
    <property type="evidence" value="ECO:0007669"/>
    <property type="project" value="UniProtKB-SubCell"/>
</dbReference>
<evidence type="ECO:0000256" key="3">
    <source>
        <dbReference type="ARBA" id="ARBA00022692"/>
    </source>
</evidence>
<accession>A0A285HQT4</accession>
<dbReference type="CDD" id="cd17353">
    <property type="entry name" value="MFS_OFA_like"/>
    <property type="match status" value="1"/>
</dbReference>
<dbReference type="RefSeq" id="WP_097018769.1">
    <property type="nucleotide sequence ID" value="NZ_OBDZ01000023.1"/>
</dbReference>
<feature type="transmembrane region" description="Helical" evidence="6">
    <location>
        <begin position="315"/>
        <end position="346"/>
    </location>
</feature>
<dbReference type="InterPro" id="IPR020846">
    <property type="entry name" value="MFS_dom"/>
</dbReference>
<feature type="transmembrane region" description="Helical" evidence="6">
    <location>
        <begin position="16"/>
        <end position="35"/>
    </location>
</feature>
<dbReference type="InterPro" id="IPR050327">
    <property type="entry name" value="Proton-linked_MCT"/>
</dbReference>
<dbReference type="Pfam" id="PF07690">
    <property type="entry name" value="MFS_1"/>
    <property type="match status" value="1"/>
</dbReference>
<name>A0A285HQT4_9FIRM</name>
<evidence type="ECO:0000313" key="9">
    <source>
        <dbReference type="Proteomes" id="UP000219573"/>
    </source>
</evidence>
<feature type="transmembrane region" description="Helical" evidence="6">
    <location>
        <begin position="353"/>
        <end position="371"/>
    </location>
</feature>
<dbReference type="InterPro" id="IPR011701">
    <property type="entry name" value="MFS"/>
</dbReference>
<feature type="domain" description="Major facilitator superfamily (MFS) profile" evidence="7">
    <location>
        <begin position="15"/>
        <end position="407"/>
    </location>
</feature>
<comment type="subcellular location">
    <subcellularLocation>
        <location evidence="1">Cell membrane</location>
        <topology evidence="1">Multi-pass membrane protein</topology>
    </subcellularLocation>
</comment>
<feature type="transmembrane region" description="Helical" evidence="6">
    <location>
        <begin position="383"/>
        <end position="403"/>
    </location>
</feature>
<evidence type="ECO:0000259" key="7">
    <source>
        <dbReference type="PROSITE" id="PS50850"/>
    </source>
</evidence>
<feature type="transmembrane region" description="Helical" evidence="6">
    <location>
        <begin position="226"/>
        <end position="247"/>
    </location>
</feature>
<evidence type="ECO:0000256" key="1">
    <source>
        <dbReference type="ARBA" id="ARBA00004651"/>
    </source>
</evidence>
<feature type="transmembrane region" description="Helical" evidence="6">
    <location>
        <begin position="259"/>
        <end position="280"/>
    </location>
</feature>
<dbReference type="PANTHER" id="PTHR11360">
    <property type="entry name" value="MONOCARBOXYLATE TRANSPORTER"/>
    <property type="match status" value="1"/>
</dbReference>
<keyword evidence="3 6" id="KW-0812">Transmembrane</keyword>
<dbReference type="AlphaFoldDB" id="A0A285HQT4"/>
<organism evidence="8 9">
    <name type="scientific">Orenia metallireducens</name>
    <dbReference type="NCBI Taxonomy" id="1413210"/>
    <lineage>
        <taxon>Bacteria</taxon>
        <taxon>Bacillati</taxon>
        <taxon>Bacillota</taxon>
        <taxon>Clostridia</taxon>
        <taxon>Halanaerobiales</taxon>
        <taxon>Halobacteroidaceae</taxon>
        <taxon>Orenia</taxon>
    </lineage>
</organism>
<keyword evidence="2" id="KW-0813">Transport</keyword>
<evidence type="ECO:0000256" key="5">
    <source>
        <dbReference type="ARBA" id="ARBA00023136"/>
    </source>
</evidence>
<keyword evidence="5 6" id="KW-0472">Membrane</keyword>
<feature type="transmembrane region" description="Helical" evidence="6">
    <location>
        <begin position="55"/>
        <end position="75"/>
    </location>
</feature>
<dbReference type="STRING" id="1413210.U472_01745"/>
<evidence type="ECO:0000256" key="2">
    <source>
        <dbReference type="ARBA" id="ARBA00022448"/>
    </source>
</evidence>
<dbReference type="OrthoDB" id="9793415at2"/>
<evidence type="ECO:0000313" key="8">
    <source>
        <dbReference type="EMBL" id="SNY38130.1"/>
    </source>
</evidence>
<dbReference type="Proteomes" id="UP000219573">
    <property type="component" value="Unassembled WGS sequence"/>
</dbReference>
<protein>
    <submittedName>
        <fullName evidence="8">Sugar phosphate permease</fullName>
    </submittedName>
</protein>
<evidence type="ECO:0000256" key="6">
    <source>
        <dbReference type="SAM" id="Phobius"/>
    </source>
</evidence>
<dbReference type="Gene3D" id="1.20.1250.20">
    <property type="entry name" value="MFS general substrate transporter like domains"/>
    <property type="match status" value="2"/>
</dbReference>
<feature type="transmembrane region" description="Helical" evidence="6">
    <location>
        <begin position="82"/>
        <end position="102"/>
    </location>
</feature>
<dbReference type="SUPFAM" id="SSF103473">
    <property type="entry name" value="MFS general substrate transporter"/>
    <property type="match status" value="1"/>
</dbReference>
<sequence>MESISNSNISKGNKRWLYIPLGLIIFMCMGTVYAWSVFRKPIEEIFNIGATESGLPYMFFLVAYALGMPIAGGLIDKYGPRVMTIVGGLIVSIGWIASGFASNITMLIITYGIIAGGGVGIAYGAPMAVAAKWFPDKKGLAVGLTLGGFGLSPFVTAPVANWLVNSYGPFQTFRILGIAFAIIITVLALPLKFPERELEGDDDNQKDSTLGVRDLTAKEMIKTSTFYGLWLCFVIGTLVGLMAIGISSPVAEEVVKLDASTAAFMVSFFAIFNGIGRPIFGSITDSLNPKKAAIISYTLIIVASILMLNTGEGNVFLYGLAFAIFWLNLGGWLAIAPAAIGIFFGAKNYSKNYGFLFTAYGVGAVLGNLLAGKLRDILGSYLYTFYPTIGLAVLGIIIAVLMLKEPKIEN</sequence>
<dbReference type="PANTHER" id="PTHR11360:SF304">
    <property type="entry name" value="MFS DOMAIN-CONTAINING PROTEIN"/>
    <property type="match status" value="1"/>
</dbReference>
<feature type="transmembrane region" description="Helical" evidence="6">
    <location>
        <begin position="108"/>
        <end position="129"/>
    </location>
</feature>
<proteinExistence type="predicted"/>